<dbReference type="EMBL" id="JAUJWW010000001">
    <property type="protein sequence ID" value="MDN7225670.1"/>
    <property type="molecule type" value="Genomic_DNA"/>
</dbReference>
<evidence type="ECO:0000256" key="6">
    <source>
        <dbReference type="ARBA" id="ARBA00023295"/>
    </source>
</evidence>
<feature type="domain" description="Glycosyl hydrolase family 32 C-terminal" evidence="11">
    <location>
        <begin position="349"/>
        <end position="474"/>
    </location>
</feature>
<evidence type="ECO:0000256" key="3">
    <source>
        <dbReference type="ARBA" id="ARBA00012758"/>
    </source>
</evidence>
<dbReference type="Gene3D" id="2.115.10.20">
    <property type="entry name" value="Glycosyl hydrolase domain, family 43"/>
    <property type="match status" value="1"/>
</dbReference>
<dbReference type="InterPro" id="IPR006232">
    <property type="entry name" value="Suc6P_hydrolase"/>
</dbReference>
<evidence type="ECO:0000256" key="8">
    <source>
        <dbReference type="RuleBase" id="RU362110"/>
    </source>
</evidence>
<keyword evidence="13" id="KW-1185">Reference proteome</keyword>
<dbReference type="Proteomes" id="UP001172054">
    <property type="component" value="Unassembled WGS sequence"/>
</dbReference>
<keyword evidence="5 8" id="KW-0378">Hydrolase</keyword>
<dbReference type="InterPro" id="IPR023296">
    <property type="entry name" value="Glyco_hydro_beta-prop_sf"/>
</dbReference>
<evidence type="ECO:0000259" key="11">
    <source>
        <dbReference type="Pfam" id="PF08244"/>
    </source>
</evidence>
<dbReference type="SUPFAM" id="SSF75005">
    <property type="entry name" value="Arabinanase/levansucrase/invertase"/>
    <property type="match status" value="1"/>
</dbReference>
<dbReference type="SUPFAM" id="SSF49899">
    <property type="entry name" value="Concanavalin A-like lectins/glucanases"/>
    <property type="match status" value="1"/>
</dbReference>
<evidence type="ECO:0000256" key="1">
    <source>
        <dbReference type="ARBA" id="ARBA00004914"/>
    </source>
</evidence>
<comment type="function">
    <text evidence="9">Enables the bacterium to metabolize sucrose as a sole carbon source.</text>
</comment>
<comment type="subcellular location">
    <subcellularLocation>
        <location evidence="9">Cytoplasm</location>
    </subcellularLocation>
</comment>
<dbReference type="PROSITE" id="PS00609">
    <property type="entry name" value="GLYCOSYL_HYDROL_F32"/>
    <property type="match status" value="1"/>
</dbReference>
<organism evidence="12 13">
    <name type="scientific">Planococcus liqunii</name>
    <dbReference type="NCBI Taxonomy" id="3058394"/>
    <lineage>
        <taxon>Bacteria</taxon>
        <taxon>Bacillati</taxon>
        <taxon>Bacillota</taxon>
        <taxon>Bacilli</taxon>
        <taxon>Bacillales</taxon>
        <taxon>Caryophanaceae</taxon>
        <taxon>Planococcus</taxon>
    </lineage>
</organism>
<dbReference type="PANTHER" id="PTHR43101">
    <property type="entry name" value="BETA-FRUCTOSIDASE"/>
    <property type="match status" value="1"/>
</dbReference>
<dbReference type="EC" id="3.2.1.26" evidence="3 8"/>
<evidence type="ECO:0000256" key="5">
    <source>
        <dbReference type="ARBA" id="ARBA00022801"/>
    </source>
</evidence>
<feature type="domain" description="Glycosyl hydrolase family 32 N-terminal" evidence="10">
    <location>
        <begin position="41"/>
        <end position="346"/>
    </location>
</feature>
<sequence length="494" mass="57287">MKNYWKWEFAMNTINWFERLNHTLETYQKDNHIDPHRLQYHLMPAVGLLNDPNGLIQYKGTYHVFFQWNPFGTVHGAKCWGHCTSQDLIYWQEHPPSLVPSEWYERDGCFSGSAVEVDGDMVLFYSGNVGHDNNILETYQCMAVSHNGFIFEKKGPVVLLPEGYTSHFRDPKVWKRDGVWYMVIGAQTFSQEGAVVLFASSDLKEWELKGTLAGNRLNGLIDFGYMWECPDFFELDGNDILIVSPQGLEAKESFYHNVFQSGYFVGKWKVGTTEFPHGEFIELDRGFDFYAPQTFQDQLGRRIMLGWMGITDEQESHQPTIEKGWVHALTIPREIELKNNRIIQKPVQELQKLREANGFQCKTSIEDETKTWPELAGTVSEIKACFYQNLADTVKIEIRKNLSIVYIQHMKRLTLERKRFIDGKIESRSCFLDKLEDLHIFLDTSSIELFVNGGEEVFTARFFAEATDVDVFITADGRVDATLEKWDLRNPKEL</sequence>
<dbReference type="NCBIfam" id="TIGR01322">
    <property type="entry name" value="scrB_fam"/>
    <property type="match status" value="1"/>
</dbReference>
<keyword evidence="6 8" id="KW-0326">Glycosidase</keyword>
<comment type="pathway">
    <text evidence="1 9">Glycan biosynthesis; sucrose metabolism.</text>
</comment>
<evidence type="ECO:0000256" key="2">
    <source>
        <dbReference type="ARBA" id="ARBA00009902"/>
    </source>
</evidence>
<proteinExistence type="inferred from homology"/>
<evidence type="ECO:0000313" key="13">
    <source>
        <dbReference type="Proteomes" id="UP001172054"/>
    </source>
</evidence>
<dbReference type="Pfam" id="PF08244">
    <property type="entry name" value="Glyco_hydro_32C"/>
    <property type="match status" value="1"/>
</dbReference>
<name>A0ABT8MLK2_9BACL</name>
<protein>
    <recommendedName>
        <fullName evidence="4 8">Sucrose-6-phosphate hydrolase</fullName>
        <ecNumber evidence="3 8">3.2.1.26</ecNumber>
    </recommendedName>
    <alternativeName>
        <fullName evidence="7 9">Invertase</fullName>
    </alternativeName>
</protein>
<comment type="similarity">
    <text evidence="2 8">Belongs to the glycosyl hydrolase 32 family.</text>
</comment>
<dbReference type="InterPro" id="IPR018053">
    <property type="entry name" value="Glyco_hydro_32_AS"/>
</dbReference>
<comment type="catalytic activity">
    <reaction evidence="8">
        <text>Hydrolysis of terminal non-reducing beta-D-fructofuranoside residues in beta-D-fructofuranosides.</text>
        <dbReference type="EC" id="3.2.1.26"/>
    </reaction>
</comment>
<evidence type="ECO:0000259" key="10">
    <source>
        <dbReference type="Pfam" id="PF00251"/>
    </source>
</evidence>
<keyword evidence="9" id="KW-0963">Cytoplasm</keyword>
<dbReference type="Gene3D" id="2.60.120.560">
    <property type="entry name" value="Exo-inulinase, domain 1"/>
    <property type="match status" value="1"/>
</dbReference>
<evidence type="ECO:0000313" key="12">
    <source>
        <dbReference type="EMBL" id="MDN7225670.1"/>
    </source>
</evidence>
<dbReference type="InterPro" id="IPR013320">
    <property type="entry name" value="ConA-like_dom_sf"/>
</dbReference>
<dbReference type="GO" id="GO:0004564">
    <property type="term" value="F:beta-fructofuranosidase activity"/>
    <property type="evidence" value="ECO:0007669"/>
    <property type="project" value="UniProtKB-EC"/>
</dbReference>
<dbReference type="SMART" id="SM00640">
    <property type="entry name" value="Glyco_32"/>
    <property type="match status" value="1"/>
</dbReference>
<reference evidence="12 13" key="1">
    <citation type="submission" date="2023-06" db="EMBL/GenBank/DDBJ databases">
        <title>Novel species in genus Planococcus.</title>
        <authorList>
            <person name="Ning S."/>
        </authorList>
    </citation>
    <scope>NUCLEOTIDE SEQUENCE [LARGE SCALE GENOMIC DNA]</scope>
    <source>
        <strain evidence="12 13">N064</strain>
    </source>
</reference>
<dbReference type="InterPro" id="IPR051214">
    <property type="entry name" value="GH32_Enzymes"/>
</dbReference>
<dbReference type="InterPro" id="IPR001362">
    <property type="entry name" value="Glyco_hydro_32"/>
</dbReference>
<evidence type="ECO:0000256" key="7">
    <source>
        <dbReference type="ARBA" id="ARBA00033367"/>
    </source>
</evidence>
<dbReference type="PANTHER" id="PTHR43101:SF1">
    <property type="entry name" value="BETA-FRUCTOSIDASE"/>
    <property type="match status" value="1"/>
</dbReference>
<dbReference type="RefSeq" id="WP_301725127.1">
    <property type="nucleotide sequence ID" value="NZ_JAUJWW010000001.1"/>
</dbReference>
<accession>A0ABT8MLK2</accession>
<comment type="caution">
    <text evidence="12">The sequence shown here is derived from an EMBL/GenBank/DDBJ whole genome shotgun (WGS) entry which is preliminary data.</text>
</comment>
<dbReference type="Pfam" id="PF00251">
    <property type="entry name" value="Glyco_hydro_32N"/>
    <property type="match status" value="1"/>
</dbReference>
<evidence type="ECO:0000256" key="4">
    <source>
        <dbReference type="ARBA" id="ARBA00019623"/>
    </source>
</evidence>
<dbReference type="InterPro" id="IPR013148">
    <property type="entry name" value="Glyco_hydro_32_N"/>
</dbReference>
<dbReference type="CDD" id="cd18623">
    <property type="entry name" value="GH32_ScrB-like"/>
    <property type="match status" value="1"/>
</dbReference>
<keyword evidence="9" id="KW-0119">Carbohydrate metabolism</keyword>
<gene>
    <name evidence="12" type="ORF">QWY15_00065</name>
</gene>
<evidence type="ECO:0000256" key="9">
    <source>
        <dbReference type="RuleBase" id="RU365015"/>
    </source>
</evidence>
<dbReference type="InterPro" id="IPR013189">
    <property type="entry name" value="Glyco_hydro_32_C"/>
</dbReference>